<sequence>MWNNPLAAVGRLLDPCPALKIPGENNEKILQSLCCQVLDNKASDKYMYRYRPATP</sequence>
<dbReference type="EMBL" id="BIFT01000001">
    <property type="protein sequence ID" value="GCE28778.1"/>
    <property type="molecule type" value="Genomic_DNA"/>
</dbReference>
<keyword evidence="2" id="KW-1185">Reference proteome</keyword>
<organism evidence="1 2">
    <name type="scientific">Dictyobacter alpinus</name>
    <dbReference type="NCBI Taxonomy" id="2014873"/>
    <lineage>
        <taxon>Bacteria</taxon>
        <taxon>Bacillati</taxon>
        <taxon>Chloroflexota</taxon>
        <taxon>Ktedonobacteria</taxon>
        <taxon>Ktedonobacterales</taxon>
        <taxon>Dictyobacteraceae</taxon>
        <taxon>Dictyobacter</taxon>
    </lineage>
</organism>
<evidence type="ECO:0000313" key="1">
    <source>
        <dbReference type="EMBL" id="GCE28778.1"/>
    </source>
</evidence>
<gene>
    <name evidence="1" type="ORF">KDA_42620</name>
</gene>
<accession>A0A402BBH4</accession>
<name>A0A402BBH4_9CHLR</name>
<evidence type="ECO:0000313" key="2">
    <source>
        <dbReference type="Proteomes" id="UP000287171"/>
    </source>
</evidence>
<dbReference type="AlphaFoldDB" id="A0A402BBH4"/>
<reference evidence="2" key="1">
    <citation type="submission" date="2018-12" db="EMBL/GenBank/DDBJ databases">
        <title>Tengunoibacter tsumagoiensis gen. nov., sp. nov., Dictyobacter kobayashii sp. nov., D. alpinus sp. nov., and D. joshuensis sp. nov. and description of Dictyobacteraceae fam. nov. within the order Ktedonobacterales isolated from Tengu-no-mugimeshi.</title>
        <authorList>
            <person name="Wang C.M."/>
            <person name="Zheng Y."/>
            <person name="Sakai Y."/>
            <person name="Toyoda A."/>
            <person name="Minakuchi Y."/>
            <person name="Abe K."/>
            <person name="Yokota A."/>
            <person name="Yabe S."/>
        </authorList>
    </citation>
    <scope>NUCLEOTIDE SEQUENCE [LARGE SCALE GENOMIC DNA]</scope>
    <source>
        <strain evidence="2">Uno16</strain>
    </source>
</reference>
<proteinExistence type="predicted"/>
<protein>
    <submittedName>
        <fullName evidence="1">Uncharacterized protein</fullName>
    </submittedName>
</protein>
<dbReference type="Proteomes" id="UP000287171">
    <property type="component" value="Unassembled WGS sequence"/>
</dbReference>
<comment type="caution">
    <text evidence="1">The sequence shown here is derived from an EMBL/GenBank/DDBJ whole genome shotgun (WGS) entry which is preliminary data.</text>
</comment>